<feature type="compositionally biased region" description="Low complexity" evidence="3">
    <location>
        <begin position="206"/>
        <end position="215"/>
    </location>
</feature>
<evidence type="ECO:0000256" key="3">
    <source>
        <dbReference type="SAM" id="MobiDB-lite"/>
    </source>
</evidence>
<dbReference type="InterPro" id="IPR019405">
    <property type="entry name" value="Lactonase_7-beta_prop"/>
</dbReference>
<dbReference type="SUPFAM" id="SSF51004">
    <property type="entry name" value="C-terminal (heme d1) domain of cytochrome cd1-nitrite reductase"/>
    <property type="match status" value="1"/>
</dbReference>
<dbReference type="Proteomes" id="UP000289437">
    <property type="component" value="Unassembled WGS sequence"/>
</dbReference>
<reference evidence="4 5" key="1">
    <citation type="submission" date="2018-11" db="EMBL/GenBank/DDBJ databases">
        <authorList>
            <person name="Mardanov A.V."/>
            <person name="Ravin N.V."/>
            <person name="Dedysh S.N."/>
        </authorList>
    </citation>
    <scope>NUCLEOTIDE SEQUENCE [LARGE SCALE GENOMIC DNA]</scope>
    <source>
        <strain evidence="4 5">AF10</strain>
    </source>
</reference>
<dbReference type="PANTHER" id="PTHR30344:SF1">
    <property type="entry name" value="6-PHOSPHOGLUCONOLACTONASE"/>
    <property type="match status" value="1"/>
</dbReference>
<reference evidence="5" key="2">
    <citation type="submission" date="2019-02" db="EMBL/GenBank/DDBJ databases">
        <title>Granulicella sibirica sp. nov., a psychrotolerant acidobacterium isolated from an organic soil layer in forested tundra, West Siberia.</title>
        <authorList>
            <person name="Oshkin I.Y."/>
            <person name="Kulichevskaya I.S."/>
            <person name="Rijpstra W.I.C."/>
            <person name="Sinninghe Damste J.S."/>
            <person name="Rakitin A.L."/>
            <person name="Ravin N.V."/>
            <person name="Dedysh S.N."/>
        </authorList>
    </citation>
    <scope>NUCLEOTIDE SEQUENCE [LARGE SCALE GENOMIC DNA]</scope>
    <source>
        <strain evidence="5">AF10</strain>
    </source>
</reference>
<evidence type="ECO:0000313" key="5">
    <source>
        <dbReference type="Proteomes" id="UP000289437"/>
    </source>
</evidence>
<keyword evidence="2" id="KW-0313">Glucose metabolism</keyword>
<dbReference type="Gene3D" id="2.130.10.10">
    <property type="entry name" value="YVTN repeat-like/Quinoprotein amine dehydrogenase"/>
    <property type="match status" value="1"/>
</dbReference>
<dbReference type="OrthoDB" id="9790815at2"/>
<dbReference type="Pfam" id="PF10282">
    <property type="entry name" value="Lactonase"/>
    <property type="match status" value="1"/>
</dbReference>
<keyword evidence="5" id="KW-1185">Reference proteome</keyword>
<dbReference type="AlphaFoldDB" id="A0A4Q0SWX1"/>
<feature type="region of interest" description="Disordered" evidence="3">
    <location>
        <begin position="194"/>
        <end position="215"/>
    </location>
</feature>
<dbReference type="InterPro" id="IPR011048">
    <property type="entry name" value="Haem_d1_sf"/>
</dbReference>
<organism evidence="4 5">
    <name type="scientific">Granulicella sibirica</name>
    <dbReference type="NCBI Taxonomy" id="2479048"/>
    <lineage>
        <taxon>Bacteria</taxon>
        <taxon>Pseudomonadati</taxon>
        <taxon>Acidobacteriota</taxon>
        <taxon>Terriglobia</taxon>
        <taxon>Terriglobales</taxon>
        <taxon>Acidobacteriaceae</taxon>
        <taxon>Granulicella</taxon>
    </lineage>
</organism>
<accession>A0A4Q0SWX1</accession>
<dbReference type="InterPro" id="IPR015943">
    <property type="entry name" value="WD40/YVTN_repeat-like_dom_sf"/>
</dbReference>
<evidence type="ECO:0000256" key="2">
    <source>
        <dbReference type="ARBA" id="ARBA00022526"/>
    </source>
</evidence>
<name>A0A4Q0SWX1_9BACT</name>
<evidence type="ECO:0000256" key="1">
    <source>
        <dbReference type="ARBA" id="ARBA00005564"/>
    </source>
</evidence>
<keyword evidence="2" id="KW-0119">Carbohydrate metabolism</keyword>
<dbReference type="PANTHER" id="PTHR30344">
    <property type="entry name" value="6-PHOSPHOGLUCONOLACTONASE-RELATED"/>
    <property type="match status" value="1"/>
</dbReference>
<dbReference type="GO" id="GO:0017057">
    <property type="term" value="F:6-phosphogluconolactonase activity"/>
    <property type="evidence" value="ECO:0007669"/>
    <property type="project" value="TreeGrafter"/>
</dbReference>
<evidence type="ECO:0000313" key="4">
    <source>
        <dbReference type="EMBL" id="RXH55593.1"/>
    </source>
</evidence>
<comment type="caution">
    <text evidence="4">The sequence shown here is derived from an EMBL/GenBank/DDBJ whole genome shotgun (WGS) entry which is preliminary data.</text>
</comment>
<protein>
    <submittedName>
        <fullName evidence="4">6-phosphogluconolactonase</fullName>
    </submittedName>
</protein>
<dbReference type="RefSeq" id="WP_161570943.1">
    <property type="nucleotide sequence ID" value="NZ_RDSM01000002.1"/>
</dbReference>
<dbReference type="EMBL" id="RDSM01000002">
    <property type="protein sequence ID" value="RXH55593.1"/>
    <property type="molecule type" value="Genomic_DNA"/>
</dbReference>
<dbReference type="InterPro" id="IPR050282">
    <property type="entry name" value="Cycloisomerase_2"/>
</dbReference>
<comment type="similarity">
    <text evidence="1">Belongs to the cycloisomerase 2 family.</text>
</comment>
<dbReference type="GO" id="GO:0006006">
    <property type="term" value="P:glucose metabolic process"/>
    <property type="evidence" value="ECO:0007669"/>
    <property type="project" value="UniProtKB-KW"/>
</dbReference>
<sequence>MTTSNDSTDWISRRKLLVSLPAVFAGFRSIAEAQRLQKFHLRKKKPAPAAPSLVYFGTDTYRGVSKGIYSARFDATTGMLTAPVLAVPTVRPAYFALGPIRNGRRLLYSVAEGTDAATSCVNSFLIDPKSGALEPLNRVSAGALGPCYISVDSTDEAVFVADYAGGAIASFRILPDGKLSDPVETLDFEKEIARFGPHGPNSSRQSSPHPHSTLLSPDNRFLVVNDLGDDAIDIFPIDPATAHIGQMEPHRFTNNHPGSGPRHTVFHPNRRWVYSINELDATIDRFLWTMTHKGGDSQALLVDTQNSTKLLAPGFPVEKNTSAELEISPNGFFLYASNRGEDTLVVFSIDQTSGDLKLVQRIPCGGKAPRHFTIAPSGNWLICGNQDSGSVTVFKLDDGTGKLTGPTQTVALDSPMFTLFV</sequence>
<proteinExistence type="inferred from homology"/>
<gene>
    <name evidence="4" type="ORF">GRAN_2450</name>
</gene>